<protein>
    <recommendedName>
        <fullName evidence="1">Vacuolar protein sorting-associated protein 8 central domain-containing protein</fullName>
    </recommendedName>
</protein>
<dbReference type="GO" id="GO:0006623">
    <property type="term" value="P:protein targeting to vacuole"/>
    <property type="evidence" value="ECO:0007669"/>
    <property type="project" value="InterPro"/>
</dbReference>
<reference evidence="2 3" key="1">
    <citation type="submission" date="2014-03" db="EMBL/GenBank/DDBJ databases">
        <title>Draft genome of the hookworm Oesophagostomum dentatum.</title>
        <authorList>
            <person name="Mitreva M."/>
        </authorList>
    </citation>
    <scope>NUCLEOTIDE SEQUENCE [LARGE SCALE GENOMIC DNA]</scope>
    <source>
        <strain evidence="2 3">OD-Hann</strain>
    </source>
</reference>
<dbReference type="PANTHER" id="PTHR12616">
    <property type="entry name" value="VACUOLAR PROTEIN SORTING VPS41"/>
    <property type="match status" value="1"/>
</dbReference>
<dbReference type="AlphaFoldDB" id="A0A0B1TKT1"/>
<name>A0A0B1TKT1_OESDE</name>
<dbReference type="PANTHER" id="PTHR12616:SF8">
    <property type="entry name" value="VACUOLAR PROTEIN SORTING-ASSOCIATED PROTEIN 8 HOMOLOG"/>
    <property type="match status" value="1"/>
</dbReference>
<dbReference type="InterPro" id="IPR045111">
    <property type="entry name" value="Vps41/Vps8"/>
</dbReference>
<dbReference type="OrthoDB" id="289913at2759"/>
<dbReference type="Pfam" id="PF12816">
    <property type="entry name" value="TPR_Vps8"/>
    <property type="match status" value="1"/>
</dbReference>
<dbReference type="GO" id="GO:0034058">
    <property type="term" value="P:endosomal vesicle fusion"/>
    <property type="evidence" value="ECO:0007669"/>
    <property type="project" value="TreeGrafter"/>
</dbReference>
<accession>A0A0B1TKT1</accession>
<evidence type="ECO:0000313" key="3">
    <source>
        <dbReference type="Proteomes" id="UP000053660"/>
    </source>
</evidence>
<evidence type="ECO:0000313" key="2">
    <source>
        <dbReference type="EMBL" id="KHJ97874.1"/>
    </source>
</evidence>
<evidence type="ECO:0000259" key="1">
    <source>
        <dbReference type="Pfam" id="PF12816"/>
    </source>
</evidence>
<organism evidence="2 3">
    <name type="scientific">Oesophagostomum dentatum</name>
    <name type="common">Nodular worm</name>
    <dbReference type="NCBI Taxonomy" id="61180"/>
    <lineage>
        <taxon>Eukaryota</taxon>
        <taxon>Metazoa</taxon>
        <taxon>Ecdysozoa</taxon>
        <taxon>Nematoda</taxon>
        <taxon>Chromadorea</taxon>
        <taxon>Rhabditida</taxon>
        <taxon>Rhabditina</taxon>
        <taxon>Rhabditomorpha</taxon>
        <taxon>Strongyloidea</taxon>
        <taxon>Strongylidae</taxon>
        <taxon>Oesophagostomum</taxon>
    </lineage>
</organism>
<dbReference type="GO" id="GO:0030897">
    <property type="term" value="C:HOPS complex"/>
    <property type="evidence" value="ECO:0007669"/>
    <property type="project" value="TreeGrafter"/>
</dbReference>
<dbReference type="GO" id="GO:0005770">
    <property type="term" value="C:late endosome"/>
    <property type="evidence" value="ECO:0007669"/>
    <property type="project" value="TreeGrafter"/>
</dbReference>
<keyword evidence="3" id="KW-1185">Reference proteome</keyword>
<dbReference type="EMBL" id="KN549386">
    <property type="protein sequence ID" value="KHJ97874.1"/>
    <property type="molecule type" value="Genomic_DNA"/>
</dbReference>
<sequence>MNSVASSTDAEDWLDVSDTLSLPSLSLDDVLNEVSHLDDEPFCGGLSEDAGITPSPVPIPANYKVDSAVKINRLGRVEGDVMSRSIFLESLDEFILDGTLEMPPPALVSEYLSHLASEGHFSQLQASVVRFPIECIDIHYVMSTCKQNNLYDGIIYVMNKAFNDYLSPLEEMLSDVSSFASHEVYSDSEVERGNRLLLYLHCCLAGHAYPYGSLPSTQLKAVPEEAYRCIISLRGKDGTSTTANYPYLRLLLLFDAQQAVYALMRMDWHQSSAESAVVETLRTTPQIDKHSILRMALSPFRGIVKQKPENLDSILQDLLVYWLPTGSRTDFCLNLAAAAECENSMILLMEARGLLDNAFEVLSKQIDKSKGNQQRFVYWLDKGLSFCSSHSSFSHSRGWLLRIMRIVTTAVAEENSVDVEFRLRSLANGILENGSEHSLELVECLLDYPSFKHGLFRDYATLIYKILGTCSYETFVTKQLLLCIDQESAEDLLFQRNQLCRRVGGLVSPQCIACQGGVTKAAYIFGCGHLVHMECDRGERQCPCLLSNTKNLKQDSSIATVLRPQKRLLHETRDIFGKWDNTLLLTPH</sequence>
<feature type="domain" description="Vacuolar protein sorting-associated protein 8 central" evidence="1">
    <location>
        <begin position="86"/>
        <end position="263"/>
    </location>
</feature>
<gene>
    <name evidence="2" type="ORF">OESDEN_02146</name>
</gene>
<dbReference type="Proteomes" id="UP000053660">
    <property type="component" value="Unassembled WGS sequence"/>
</dbReference>
<dbReference type="InterPro" id="IPR025941">
    <property type="entry name" value="Vps8_central_dom"/>
</dbReference>
<proteinExistence type="predicted"/>